<organism evidence="5 6">
    <name type="scientific">candidate division CSSED10-310 bacterium</name>
    <dbReference type="NCBI Taxonomy" id="2855610"/>
    <lineage>
        <taxon>Bacteria</taxon>
        <taxon>Bacteria division CSSED10-310</taxon>
    </lineage>
</organism>
<accession>A0ABV6Z532</accession>
<evidence type="ECO:0000313" key="6">
    <source>
        <dbReference type="Proteomes" id="UP001594351"/>
    </source>
</evidence>
<reference evidence="5 6" key="1">
    <citation type="submission" date="2024-09" db="EMBL/GenBank/DDBJ databases">
        <title>Laminarin stimulates single cell rates of sulfate reduction while oxygen inhibits transcriptomic activity in coastal marine sediment.</title>
        <authorList>
            <person name="Lindsay M."/>
            <person name="Orcutt B."/>
            <person name="Emerson D."/>
            <person name="Stepanauskas R."/>
            <person name="D'Angelo T."/>
        </authorList>
    </citation>
    <scope>NUCLEOTIDE SEQUENCE [LARGE SCALE GENOMIC DNA]</scope>
    <source>
        <strain evidence="5">SAG AM-311-K15</strain>
    </source>
</reference>
<keyword evidence="2" id="KW-0808">Transferase</keyword>
<keyword evidence="3" id="KW-0479">Metal-binding</keyword>
<evidence type="ECO:0000256" key="1">
    <source>
        <dbReference type="ARBA" id="ARBA00001947"/>
    </source>
</evidence>
<dbReference type="InterPro" id="IPR013785">
    <property type="entry name" value="Aldolase_TIM"/>
</dbReference>
<keyword evidence="6" id="KW-1185">Reference proteome</keyword>
<name>A0ABV6Z532_UNCC1</name>
<proteinExistence type="predicted"/>
<dbReference type="Gene3D" id="3.20.20.70">
    <property type="entry name" value="Aldolase class I"/>
    <property type="match status" value="1"/>
</dbReference>
<keyword evidence="4" id="KW-0862">Zinc</keyword>
<evidence type="ECO:0000313" key="5">
    <source>
        <dbReference type="EMBL" id="MFC1853557.1"/>
    </source>
</evidence>
<dbReference type="EMBL" id="JBHPBY010000531">
    <property type="protein sequence ID" value="MFC1853557.1"/>
    <property type="molecule type" value="Genomic_DNA"/>
</dbReference>
<gene>
    <name evidence="5" type="ORF">ACFL27_25500</name>
</gene>
<dbReference type="Proteomes" id="UP001594351">
    <property type="component" value="Unassembled WGS sequence"/>
</dbReference>
<comment type="caution">
    <text evidence="5">The sequence shown here is derived from an EMBL/GenBank/DDBJ whole genome shotgun (WGS) entry which is preliminary data.</text>
</comment>
<dbReference type="InterPro" id="IPR008567">
    <property type="entry name" value="BKACE"/>
</dbReference>
<dbReference type="PANTHER" id="PTHR37418:SF2">
    <property type="entry name" value="3-KETO-5-AMINOHEXANOATE CLEAVAGE ENZYME"/>
    <property type="match status" value="1"/>
</dbReference>
<sequence length="173" mass="19460">MDLIINFTPTGMIPTKKMTAHVPVTVTEIVEEIHEATEIGINMVHLHARDHQTGEPTYKAEIYGGIIEKIRSFNRELIVCVSLSGRNFKEFERRAEPLTLEGDLKPDMGSLTLSSLNFQRQASLNSPDMLLALAQEMKSRGIVPELEAFDLGMINYAKYLERKGLLQAPMTFP</sequence>
<evidence type="ECO:0000256" key="4">
    <source>
        <dbReference type="ARBA" id="ARBA00022833"/>
    </source>
</evidence>
<protein>
    <submittedName>
        <fullName evidence="5">3-keto-5-aminohexanoate cleavage protein</fullName>
    </submittedName>
</protein>
<comment type="cofactor">
    <cofactor evidence="1">
        <name>Zn(2+)</name>
        <dbReference type="ChEBI" id="CHEBI:29105"/>
    </cofactor>
</comment>
<dbReference type="PANTHER" id="PTHR37418">
    <property type="entry name" value="3-KETO-5-AMINOHEXANOATE CLEAVAGE ENZYME-RELATED"/>
    <property type="match status" value="1"/>
</dbReference>
<evidence type="ECO:0000256" key="2">
    <source>
        <dbReference type="ARBA" id="ARBA00022679"/>
    </source>
</evidence>
<dbReference type="Pfam" id="PF05853">
    <property type="entry name" value="BKACE"/>
    <property type="match status" value="1"/>
</dbReference>
<evidence type="ECO:0000256" key="3">
    <source>
        <dbReference type="ARBA" id="ARBA00022723"/>
    </source>
</evidence>